<dbReference type="InterPro" id="IPR006104">
    <property type="entry name" value="Glyco_hydro_2_N"/>
</dbReference>
<dbReference type="GO" id="GO:0005990">
    <property type="term" value="P:lactose catabolic process"/>
    <property type="evidence" value="ECO:0007669"/>
    <property type="project" value="TreeGrafter"/>
</dbReference>
<dbReference type="InterPro" id="IPR023232">
    <property type="entry name" value="Glyco_hydro_2_AS"/>
</dbReference>
<keyword evidence="5 8" id="KW-0378">Hydrolase</keyword>
<dbReference type="Pfam" id="PF02929">
    <property type="entry name" value="Bgal_small_N"/>
    <property type="match status" value="1"/>
</dbReference>
<evidence type="ECO:0000256" key="8">
    <source>
        <dbReference type="RuleBase" id="RU361154"/>
    </source>
</evidence>
<comment type="similarity">
    <text evidence="2 8">Belongs to the glycosyl hydrolase 2 family.</text>
</comment>
<dbReference type="InterPro" id="IPR013783">
    <property type="entry name" value="Ig-like_fold"/>
</dbReference>
<dbReference type="SUPFAM" id="SSF49303">
    <property type="entry name" value="beta-Galactosidase/glucuronidase domain"/>
    <property type="match status" value="2"/>
</dbReference>
<dbReference type="InterPro" id="IPR008979">
    <property type="entry name" value="Galactose-bd-like_sf"/>
</dbReference>
<evidence type="ECO:0000256" key="3">
    <source>
        <dbReference type="ARBA" id="ARBA00012756"/>
    </source>
</evidence>
<dbReference type="Pfam" id="PF16353">
    <property type="entry name" value="LacZ_4"/>
    <property type="match status" value="1"/>
</dbReference>
<evidence type="ECO:0000313" key="11">
    <source>
        <dbReference type="Proteomes" id="UP000250245"/>
    </source>
</evidence>
<dbReference type="InterPro" id="IPR036156">
    <property type="entry name" value="Beta-gal/glucu_dom_sf"/>
</dbReference>
<evidence type="ECO:0000256" key="2">
    <source>
        <dbReference type="ARBA" id="ARBA00007401"/>
    </source>
</evidence>
<feature type="domain" description="Beta galactosidase small chain/" evidence="9">
    <location>
        <begin position="749"/>
        <end position="1016"/>
    </location>
</feature>
<organism evidence="10 11">
    <name type="scientific">Mobiluncus curtisii</name>
    <dbReference type="NCBI Taxonomy" id="2051"/>
    <lineage>
        <taxon>Bacteria</taxon>
        <taxon>Bacillati</taxon>
        <taxon>Actinomycetota</taxon>
        <taxon>Actinomycetes</taxon>
        <taxon>Actinomycetales</taxon>
        <taxon>Actinomycetaceae</taxon>
        <taxon>Mobiluncus</taxon>
    </lineage>
</organism>
<evidence type="ECO:0000256" key="5">
    <source>
        <dbReference type="ARBA" id="ARBA00022801"/>
    </source>
</evidence>
<dbReference type="Gene3D" id="3.20.20.80">
    <property type="entry name" value="Glycosidases"/>
    <property type="match status" value="1"/>
</dbReference>
<dbReference type="Pfam" id="PF00703">
    <property type="entry name" value="Glyco_hydro_2"/>
    <property type="match status" value="1"/>
</dbReference>
<dbReference type="Pfam" id="PF02837">
    <property type="entry name" value="Glyco_hydro_2_N"/>
    <property type="match status" value="1"/>
</dbReference>
<dbReference type="AlphaFoldDB" id="A0A2X3AVV4"/>
<gene>
    <name evidence="10" type="primary">ebgA</name>
    <name evidence="10" type="ORF">NCTC11820_01608</name>
</gene>
<dbReference type="InterPro" id="IPR006103">
    <property type="entry name" value="Glyco_hydro_2_cat"/>
</dbReference>
<dbReference type="InterPro" id="IPR006101">
    <property type="entry name" value="Glyco_hydro_2"/>
</dbReference>
<dbReference type="Gene3D" id="2.60.40.10">
    <property type="entry name" value="Immunoglobulins"/>
    <property type="match status" value="2"/>
</dbReference>
<evidence type="ECO:0000256" key="6">
    <source>
        <dbReference type="ARBA" id="ARBA00023295"/>
    </source>
</evidence>
<dbReference type="GeneID" id="55565119"/>
<dbReference type="PROSITE" id="PS00719">
    <property type="entry name" value="GLYCOSYL_HYDROL_F2_1"/>
    <property type="match status" value="1"/>
</dbReference>
<dbReference type="RefSeq" id="WP_013189065.1">
    <property type="nucleotide sequence ID" value="NZ_CP068112.1"/>
</dbReference>
<evidence type="ECO:0000256" key="4">
    <source>
        <dbReference type="ARBA" id="ARBA00013303"/>
    </source>
</evidence>
<dbReference type="Gene3D" id="2.60.120.260">
    <property type="entry name" value="Galactose-binding domain-like"/>
    <property type="match status" value="1"/>
</dbReference>
<dbReference type="PROSITE" id="PS00608">
    <property type="entry name" value="GLYCOSYL_HYDROL_F2_2"/>
    <property type="match status" value="1"/>
</dbReference>
<reference evidence="10 11" key="1">
    <citation type="submission" date="2018-06" db="EMBL/GenBank/DDBJ databases">
        <authorList>
            <consortium name="Pathogen Informatics"/>
            <person name="Doyle S."/>
        </authorList>
    </citation>
    <scope>NUCLEOTIDE SEQUENCE [LARGE SCALE GENOMIC DNA]</scope>
    <source>
        <strain evidence="10 11">NCTC11820</strain>
    </source>
</reference>
<dbReference type="GO" id="GO:0030246">
    <property type="term" value="F:carbohydrate binding"/>
    <property type="evidence" value="ECO:0007669"/>
    <property type="project" value="InterPro"/>
</dbReference>
<dbReference type="SMART" id="SM01038">
    <property type="entry name" value="Bgal_small_N"/>
    <property type="match status" value="1"/>
</dbReference>
<dbReference type="GO" id="GO:0004565">
    <property type="term" value="F:beta-galactosidase activity"/>
    <property type="evidence" value="ECO:0007669"/>
    <property type="project" value="UniProtKB-EC"/>
</dbReference>
<dbReference type="GO" id="GO:0009341">
    <property type="term" value="C:beta-galactosidase complex"/>
    <property type="evidence" value="ECO:0007669"/>
    <property type="project" value="InterPro"/>
</dbReference>
<dbReference type="PRINTS" id="PR00132">
    <property type="entry name" value="GLHYDRLASE2"/>
</dbReference>
<dbReference type="SUPFAM" id="SSF49785">
    <property type="entry name" value="Galactose-binding domain-like"/>
    <property type="match status" value="1"/>
</dbReference>
<name>A0A2X3AVV4_9ACTO</name>
<evidence type="ECO:0000259" key="9">
    <source>
        <dbReference type="SMART" id="SM01038"/>
    </source>
</evidence>
<protein>
    <recommendedName>
        <fullName evidence="4 8">Beta-galactosidase</fullName>
        <ecNumber evidence="3 8">3.2.1.23</ecNumber>
    </recommendedName>
    <alternativeName>
        <fullName evidence="7 8">Lactase</fullName>
    </alternativeName>
</protein>
<sequence length="1020" mass="115632">MQLPNHHQNLNVLHENTVAPRAYYIPVSPEVARAPAQIPNFNLDRERSDRFQLLNGVWKFGFYPCVEDVPEDFFTPGAAGLPDTIPTPGAWQYHGYDSHQYTNINYPFPFDPPYVPHTNLAGAYRHEFHYQPDPQAPDATLVFEGVDSCFYLWLNGRYVGYSQVSHTVSAFEVTEFLREGTNTLAVLVCKWSDGSYLEDQDKFRCSGIIRDVYLLKRPAVHLNDYFLTTEIQPNGAGVKLRANFRGEPCPVTVTLTDGPNIVGQTELHPLCDGDETYTHATEFHLEHPKLWNPGAPRLYTMVMESAHEVITERVGIRTVTITDAVLKMNGNPIKIKGVNRHESEAQTGPVVSLAQMKRDLELMRQHNINAVRTSHYPNCPQFYHLCDELGFYVMSEADNESHGTRNRVLTDETEENVVELWNKPIADNPEWIPAILDRVQRCVHSEKNRPCVFSWSAGNECAYGVTVETALQWIKDFDPTRVTHYESAYHRSRDRTYDYHNIDLYSRMYPLLSDITDYLDNLGDKPFLLVEYCHAMGNGPGDLEDYWALVQADARMCGGFIWEWCDHAVPDADGRLLYGGDSGEYPHDGNFCVDGLVSPDRTPHIGLWEVKNVYRPLRFSYDQKAGLLRATNMADHLNTADFATLKWVRARDGAEDSGAIELPPLAPHQSVEIPLSMDVPAGGRCFLRVETYLSRPFACLETGHLLGFDEFALDNADPRCLPARQLSQELRTIPAPHAPHIETSPKEITIELGAYTYVFSRFTGMLTDWRGRAGALLTRPMELNIWRAPTDNDAYIRTRWERAHYDRCTPYAYSVEVVSGTSMVVKSQVALVAPSIQPILKADLEWVLGDDGALRMNASVTRDTQFPELPRLGWRIFLDQDFTQADWSGLGPHENYLDKRRSAWHGRFCSPVRDLFQHYLRPQENGSRCSCDYLKLSGENASLEVVSGAEFSFNASHFTQEELGAKAHDYELVEVPETVLCLDHRMAGIGSQSCGPKLQECYQVAAPHYEFSFTLKCSSN</sequence>
<dbReference type="InterPro" id="IPR032312">
    <property type="entry name" value="LacZ_4"/>
</dbReference>
<evidence type="ECO:0000256" key="7">
    <source>
        <dbReference type="ARBA" id="ARBA00032230"/>
    </source>
</evidence>
<proteinExistence type="inferred from homology"/>
<dbReference type="SUPFAM" id="SSF51445">
    <property type="entry name" value="(Trans)glycosidases"/>
    <property type="match status" value="1"/>
</dbReference>
<dbReference type="InterPro" id="IPR011013">
    <property type="entry name" value="Gal_mutarotase_sf_dom"/>
</dbReference>
<evidence type="ECO:0000256" key="1">
    <source>
        <dbReference type="ARBA" id="ARBA00001412"/>
    </source>
</evidence>
<dbReference type="PANTHER" id="PTHR46323">
    <property type="entry name" value="BETA-GALACTOSIDASE"/>
    <property type="match status" value="1"/>
</dbReference>
<dbReference type="Pfam" id="PF02836">
    <property type="entry name" value="Glyco_hydro_2_C"/>
    <property type="match status" value="1"/>
</dbReference>
<comment type="catalytic activity">
    <reaction evidence="1 8">
        <text>Hydrolysis of terminal non-reducing beta-D-galactose residues in beta-D-galactosides.</text>
        <dbReference type="EC" id="3.2.1.23"/>
    </reaction>
</comment>
<keyword evidence="6 8" id="KW-0326">Glycosidase</keyword>
<dbReference type="PANTHER" id="PTHR46323:SF2">
    <property type="entry name" value="BETA-GALACTOSIDASE"/>
    <property type="match status" value="1"/>
</dbReference>
<dbReference type="InterPro" id="IPR017853">
    <property type="entry name" value="GH"/>
</dbReference>
<dbReference type="EMBL" id="UASJ01000001">
    <property type="protein sequence ID" value="SQB65540.1"/>
    <property type="molecule type" value="Genomic_DNA"/>
</dbReference>
<dbReference type="EC" id="3.2.1.23" evidence="3 8"/>
<dbReference type="InterPro" id="IPR014718">
    <property type="entry name" value="GH-type_carb-bd"/>
</dbReference>
<dbReference type="InterPro" id="IPR023230">
    <property type="entry name" value="Glyco_hydro_2_CS"/>
</dbReference>
<accession>A0A2X3AVV4</accession>
<dbReference type="Gene3D" id="2.70.98.10">
    <property type="match status" value="1"/>
</dbReference>
<dbReference type="SUPFAM" id="SSF74650">
    <property type="entry name" value="Galactose mutarotase-like"/>
    <property type="match status" value="1"/>
</dbReference>
<dbReference type="OMA" id="WASAMLD"/>
<dbReference type="InterPro" id="IPR004199">
    <property type="entry name" value="B-gal_small/dom_5"/>
</dbReference>
<dbReference type="InterPro" id="IPR050347">
    <property type="entry name" value="Bact_Beta-galactosidase"/>
</dbReference>
<dbReference type="InterPro" id="IPR006102">
    <property type="entry name" value="Ig-like_GH2"/>
</dbReference>
<dbReference type="Proteomes" id="UP000250245">
    <property type="component" value="Unassembled WGS sequence"/>
</dbReference>
<evidence type="ECO:0000313" key="10">
    <source>
        <dbReference type="EMBL" id="SQB65540.1"/>
    </source>
</evidence>